<evidence type="ECO:0000313" key="3">
    <source>
        <dbReference type="Proteomes" id="UP000593576"/>
    </source>
</evidence>
<organism evidence="2 3">
    <name type="scientific">Gossypium schwendimanii</name>
    <name type="common">Cotton</name>
    <dbReference type="NCBI Taxonomy" id="34291"/>
    <lineage>
        <taxon>Eukaryota</taxon>
        <taxon>Viridiplantae</taxon>
        <taxon>Streptophyta</taxon>
        <taxon>Embryophyta</taxon>
        <taxon>Tracheophyta</taxon>
        <taxon>Spermatophyta</taxon>
        <taxon>Magnoliopsida</taxon>
        <taxon>eudicotyledons</taxon>
        <taxon>Gunneridae</taxon>
        <taxon>Pentapetalae</taxon>
        <taxon>rosids</taxon>
        <taxon>malvids</taxon>
        <taxon>Malvales</taxon>
        <taxon>Malvaceae</taxon>
        <taxon>Malvoideae</taxon>
        <taxon>Gossypium</taxon>
    </lineage>
</organism>
<reference evidence="2 3" key="1">
    <citation type="journal article" date="2019" name="Genome Biol. Evol.">
        <title>Insights into the evolution of the New World diploid cottons (Gossypium, subgenus Houzingenia) based on genome sequencing.</title>
        <authorList>
            <person name="Grover C.E."/>
            <person name="Arick M.A. 2nd"/>
            <person name="Thrash A."/>
            <person name="Conover J.L."/>
            <person name="Sanders W.S."/>
            <person name="Peterson D.G."/>
            <person name="Frelichowski J.E."/>
            <person name="Scheffler J.A."/>
            <person name="Scheffler B.E."/>
            <person name="Wendel J.F."/>
        </authorList>
    </citation>
    <scope>NUCLEOTIDE SEQUENCE [LARGE SCALE GENOMIC DNA]</scope>
    <source>
        <strain evidence="2">1</strain>
        <tissue evidence="2">Leaf</tissue>
    </source>
</reference>
<gene>
    <name evidence="2" type="ORF">Goshw_003724</name>
</gene>
<proteinExistence type="predicted"/>
<dbReference type="Proteomes" id="UP000593576">
    <property type="component" value="Unassembled WGS sequence"/>
</dbReference>
<sequence length="70" mass="7603">MDDNVSPSTRPRHSPGLSSTPIQSPGPATAPTQSLDPTVQLTIPMAQPFHMMPGALESMARFIFIFDYSE</sequence>
<evidence type="ECO:0000256" key="1">
    <source>
        <dbReference type="SAM" id="MobiDB-lite"/>
    </source>
</evidence>
<dbReference type="AlphaFoldDB" id="A0A7J9N5Y3"/>
<dbReference type="EMBL" id="JABFAF010272836">
    <property type="protein sequence ID" value="MBA0878721.1"/>
    <property type="molecule type" value="Genomic_DNA"/>
</dbReference>
<keyword evidence="3" id="KW-1185">Reference proteome</keyword>
<comment type="caution">
    <text evidence="2">The sequence shown here is derived from an EMBL/GenBank/DDBJ whole genome shotgun (WGS) entry which is preliminary data.</text>
</comment>
<evidence type="ECO:0000313" key="2">
    <source>
        <dbReference type="EMBL" id="MBA0878721.1"/>
    </source>
</evidence>
<protein>
    <submittedName>
        <fullName evidence="2">Uncharacterized protein</fullName>
    </submittedName>
</protein>
<name>A0A7J9N5Y3_GOSSC</name>
<feature type="region of interest" description="Disordered" evidence="1">
    <location>
        <begin position="1"/>
        <end position="37"/>
    </location>
</feature>
<accession>A0A7J9N5Y3</accession>